<dbReference type="Gene3D" id="2.40.37.20">
    <property type="entry name" value="D-serine dehydratase-like domain"/>
    <property type="match status" value="1"/>
</dbReference>
<comment type="caution">
    <text evidence="4">The sequence shown here is derived from an EMBL/GenBank/DDBJ whole genome shotgun (WGS) entry which is preliminary data.</text>
</comment>
<comment type="similarity">
    <text evidence="1">Belongs to the DSD1 family.</text>
</comment>
<dbReference type="InterPro" id="IPR029066">
    <property type="entry name" value="PLP-binding_barrel"/>
</dbReference>
<keyword evidence="5" id="KW-1185">Reference proteome</keyword>
<dbReference type="PANTHER" id="PTHR28004:SF2">
    <property type="entry name" value="D-SERINE DEHYDRATASE"/>
    <property type="match status" value="1"/>
</dbReference>
<dbReference type="GO" id="GO:0008784">
    <property type="term" value="F:alanine racemase activity"/>
    <property type="evidence" value="ECO:0007669"/>
    <property type="project" value="UniProtKB-EC"/>
</dbReference>
<organism evidence="4 5">
    <name type="scientific">Psychromarinibacter sediminicola</name>
    <dbReference type="NCBI Taxonomy" id="3033385"/>
    <lineage>
        <taxon>Bacteria</taxon>
        <taxon>Pseudomonadati</taxon>
        <taxon>Pseudomonadota</taxon>
        <taxon>Alphaproteobacteria</taxon>
        <taxon>Rhodobacterales</taxon>
        <taxon>Paracoccaceae</taxon>
        <taxon>Psychromarinibacter</taxon>
    </lineage>
</organism>
<keyword evidence="2" id="KW-0456">Lyase</keyword>
<dbReference type="Pfam" id="PF01168">
    <property type="entry name" value="Ala_racemase_N"/>
    <property type="match status" value="1"/>
</dbReference>
<reference evidence="4" key="1">
    <citation type="submission" date="2023-03" db="EMBL/GenBank/DDBJ databases">
        <title>Multiphase analysis and comparison of six strains from genera Psychromarinibacter, Lutimaribacter, and Maritimibacter, including a novel species: Psychromarinibacter sediminicola sp. nov.</title>
        <authorList>
            <person name="Wang Y.-H."/>
            <person name="Ye M.-Q."/>
            <person name="Du Z.-J."/>
        </authorList>
    </citation>
    <scope>NUCLEOTIDE SEQUENCE</scope>
    <source>
        <strain evidence="4">C21-152</strain>
    </source>
</reference>
<dbReference type="AlphaFoldDB" id="A0AAE3TC50"/>
<dbReference type="SMART" id="SM01119">
    <property type="entry name" value="D-ser_dehydrat"/>
    <property type="match status" value="1"/>
</dbReference>
<dbReference type="InterPro" id="IPR026956">
    <property type="entry name" value="D-ser_dehydrat-like_dom"/>
</dbReference>
<dbReference type="EC" id="5.1.1.1" evidence="4"/>
<dbReference type="SUPFAM" id="SSF51419">
    <property type="entry name" value="PLP-binding barrel"/>
    <property type="match status" value="1"/>
</dbReference>
<gene>
    <name evidence="4" type="ORF">P1J78_21405</name>
</gene>
<sequence length="366" mass="38841">MTDTDIQSFLDIEPIEEGQLETPVPVVELDVVDRNIRRWQERCDALGMANRPHIKTHKLVGLAKFQIAVGAKGITVQKLGEAEVMADGGITDMLMTFNVVGEPKLKRLAALARRTDISVVADNAAVVQGLGKAGRDAGRDIAVLVECETGADRNGVASPSDAAELARIIDNSDGLRYGGLMTYPAPGTRSAAVAFLTEARERISAAGLETAVISSGGSPDMWSDEGLAPITEYRAGTYVYFDRALIKFGACTLEDCALKLRATVVSVPTADRAILDSGSKALTSDLNGLSDHGCVPVLSDARVYKLNEEHGYLDISGVAAPPKVGDLLDVVPNHVCPVSNLFDKIAVARGGHVLGLVRVDARGLVW</sequence>
<protein>
    <submittedName>
        <fullName evidence="4">Alanine racemase</fullName>
        <ecNumber evidence="4">5.1.1.1</ecNumber>
    </submittedName>
</protein>
<evidence type="ECO:0000256" key="1">
    <source>
        <dbReference type="ARBA" id="ARBA00005323"/>
    </source>
</evidence>
<keyword evidence="4" id="KW-0413">Isomerase</keyword>
<dbReference type="Gene3D" id="3.20.20.10">
    <property type="entry name" value="Alanine racemase"/>
    <property type="match status" value="1"/>
</dbReference>
<dbReference type="GO" id="GO:0008721">
    <property type="term" value="F:D-serine ammonia-lyase activity"/>
    <property type="evidence" value="ECO:0007669"/>
    <property type="project" value="TreeGrafter"/>
</dbReference>
<dbReference type="InterPro" id="IPR001608">
    <property type="entry name" value="Ala_racemase_N"/>
</dbReference>
<name>A0AAE3TC50_9RHOB</name>
<dbReference type="InterPro" id="IPR051466">
    <property type="entry name" value="D-amino_acid_metab_enzyme"/>
</dbReference>
<dbReference type="Pfam" id="PF14031">
    <property type="entry name" value="D-ser_dehydrat"/>
    <property type="match status" value="1"/>
</dbReference>
<feature type="domain" description="D-serine dehydratase-like" evidence="3">
    <location>
        <begin position="257"/>
        <end position="349"/>
    </location>
</feature>
<dbReference type="RefSeq" id="WP_275569418.1">
    <property type="nucleotide sequence ID" value="NZ_JARGYC010000086.1"/>
</dbReference>
<proteinExistence type="inferred from homology"/>
<evidence type="ECO:0000259" key="3">
    <source>
        <dbReference type="SMART" id="SM01119"/>
    </source>
</evidence>
<dbReference type="Proteomes" id="UP001220964">
    <property type="component" value="Unassembled WGS sequence"/>
</dbReference>
<evidence type="ECO:0000313" key="5">
    <source>
        <dbReference type="Proteomes" id="UP001220964"/>
    </source>
</evidence>
<evidence type="ECO:0000313" key="4">
    <source>
        <dbReference type="EMBL" id="MDF0603295.1"/>
    </source>
</evidence>
<accession>A0AAE3TC50</accession>
<dbReference type="InterPro" id="IPR042208">
    <property type="entry name" value="D-ser_dehydrat-like_sf"/>
</dbReference>
<dbReference type="EMBL" id="JARGYC010000086">
    <property type="protein sequence ID" value="MDF0603295.1"/>
    <property type="molecule type" value="Genomic_DNA"/>
</dbReference>
<dbReference type="PANTHER" id="PTHR28004">
    <property type="entry name" value="ZGC:162816-RELATED"/>
    <property type="match status" value="1"/>
</dbReference>
<evidence type="ECO:0000256" key="2">
    <source>
        <dbReference type="ARBA" id="ARBA00023239"/>
    </source>
</evidence>
<dbReference type="GO" id="GO:0036088">
    <property type="term" value="P:D-serine catabolic process"/>
    <property type="evidence" value="ECO:0007669"/>
    <property type="project" value="TreeGrafter"/>
</dbReference>